<organism evidence="1 2">
    <name type="scientific">Shewanella violacea (strain JCM 10179 / CIP 106290 / LMG 19151 / DSS12)</name>
    <dbReference type="NCBI Taxonomy" id="637905"/>
    <lineage>
        <taxon>Bacteria</taxon>
        <taxon>Pseudomonadati</taxon>
        <taxon>Pseudomonadota</taxon>
        <taxon>Gammaproteobacteria</taxon>
        <taxon>Alteromonadales</taxon>
        <taxon>Shewanellaceae</taxon>
        <taxon>Shewanella</taxon>
    </lineage>
</organism>
<evidence type="ECO:0000313" key="2">
    <source>
        <dbReference type="Proteomes" id="UP000002350"/>
    </source>
</evidence>
<name>D4ZBJ3_SHEVD</name>
<dbReference type="EMBL" id="AP011177">
    <property type="protein sequence ID" value="BAJ03388.1"/>
    <property type="molecule type" value="Genomic_DNA"/>
</dbReference>
<accession>D4ZBJ3</accession>
<dbReference type="AlphaFoldDB" id="D4ZBJ3"/>
<proteinExistence type="predicted"/>
<dbReference type="Proteomes" id="UP000002350">
    <property type="component" value="Chromosome"/>
</dbReference>
<evidence type="ECO:0000313" key="1">
    <source>
        <dbReference type="EMBL" id="BAJ03388.1"/>
    </source>
</evidence>
<reference evidence="2" key="1">
    <citation type="journal article" date="2010" name="Mol. Biosyst.">
        <title>Complete genome sequence and comparative analysis of Shewanella violacea, a psychrophilic and piezophilic bacterium from deep sea floor sediments.</title>
        <authorList>
            <person name="Aono E."/>
            <person name="Baba T."/>
            <person name="Ara T."/>
            <person name="Nishi T."/>
            <person name="Nakamichi T."/>
            <person name="Inamoto E."/>
            <person name="Toyonaga H."/>
            <person name="Hasegawa M."/>
            <person name="Takai Y."/>
            <person name="Okumura Y."/>
            <person name="Baba M."/>
            <person name="Tomita M."/>
            <person name="Kato C."/>
            <person name="Oshima T."/>
            <person name="Nakasone K."/>
            <person name="Mori H."/>
        </authorList>
    </citation>
    <scope>NUCLEOTIDE SEQUENCE [LARGE SCALE GENOMIC DNA]</scope>
    <source>
        <strain evidence="2">JCM 10179 / CIP 106290 / LMG 19151 / DSS12</strain>
    </source>
</reference>
<dbReference type="CAZy" id="GH16">
    <property type="family name" value="Glycoside Hydrolase Family 16"/>
</dbReference>
<dbReference type="HOGENOM" id="CLU_2587795_0_0_6"/>
<dbReference type="STRING" id="637905.SVI_3417"/>
<protein>
    <submittedName>
        <fullName evidence="1">Uncharacterized protein</fullName>
    </submittedName>
</protein>
<dbReference type="KEGG" id="svo:SVI_3417"/>
<sequence>MSINFNLWFMPKGADASIGPVDSDEMREYRQDIDWVFHIKGALLSTDEVKEYVTKFRGGMIKYFDRVPQLTPVLASPCGL</sequence>
<keyword evidence="2" id="KW-1185">Reference proteome</keyword>
<gene>
    <name evidence="1" type="ordered locus">SVI_3417</name>
</gene>